<comment type="similarity">
    <text evidence="2">Belongs to the major facilitator superfamily. Proton-dependent oligopeptide transporter (POT/PTR) (TC 2.A.17) family.</text>
</comment>
<evidence type="ECO:0000256" key="2">
    <source>
        <dbReference type="ARBA" id="ARBA00005982"/>
    </source>
</evidence>
<feature type="compositionally biased region" description="Polar residues" evidence="8">
    <location>
        <begin position="970"/>
        <end position="1013"/>
    </location>
</feature>
<evidence type="ECO:0000259" key="10">
    <source>
        <dbReference type="PROSITE" id="PS50829"/>
    </source>
</evidence>
<evidence type="ECO:0008006" key="14">
    <source>
        <dbReference type="Google" id="ProtNLM"/>
    </source>
</evidence>
<dbReference type="EMBL" id="LIAE01007774">
    <property type="protein sequence ID" value="PAV77094.1"/>
    <property type="molecule type" value="Genomic_DNA"/>
</dbReference>
<evidence type="ECO:0000256" key="7">
    <source>
        <dbReference type="PROSITE-ProRule" id="PRU01005"/>
    </source>
</evidence>
<dbReference type="GO" id="GO:0015833">
    <property type="term" value="P:peptide transport"/>
    <property type="evidence" value="ECO:0007669"/>
    <property type="project" value="UniProtKB-KW"/>
</dbReference>
<keyword evidence="4" id="KW-0653">Protein transport</keyword>
<evidence type="ECO:0000256" key="4">
    <source>
        <dbReference type="ARBA" id="ARBA00022856"/>
    </source>
</evidence>
<keyword evidence="6 9" id="KW-0472">Membrane</keyword>
<comment type="caution">
    <text evidence="12">The sequence shown here is derived from an EMBL/GenBank/DDBJ whole genome shotgun (WGS) entry which is preliminary data.</text>
</comment>
<dbReference type="InterPro" id="IPR013087">
    <property type="entry name" value="Znf_C2H2_type"/>
</dbReference>
<dbReference type="InterPro" id="IPR036259">
    <property type="entry name" value="MFS_trans_sf"/>
</dbReference>
<dbReference type="OrthoDB" id="205993at2759"/>
<comment type="caution">
    <text evidence="7">Lacks conserved residue(s) required for the propagation of feature annotation.</text>
</comment>
<dbReference type="PROSITE" id="PS51670">
    <property type="entry name" value="SHKT"/>
    <property type="match status" value="1"/>
</dbReference>
<dbReference type="SUPFAM" id="SSF103473">
    <property type="entry name" value="MFS general substrate transporter"/>
    <property type="match status" value="1"/>
</dbReference>
<dbReference type="PANTHER" id="PTHR11654">
    <property type="entry name" value="OLIGOPEPTIDE TRANSPORTER-RELATED"/>
    <property type="match status" value="1"/>
</dbReference>
<feature type="transmembrane region" description="Helical" evidence="9">
    <location>
        <begin position="170"/>
        <end position="188"/>
    </location>
</feature>
<dbReference type="Pfam" id="PF02213">
    <property type="entry name" value="GYF"/>
    <property type="match status" value="1"/>
</dbReference>
<keyword evidence="5 9" id="KW-1133">Transmembrane helix</keyword>
<dbReference type="GO" id="GO:0016020">
    <property type="term" value="C:membrane"/>
    <property type="evidence" value="ECO:0007669"/>
    <property type="project" value="UniProtKB-SubCell"/>
</dbReference>
<evidence type="ECO:0000256" key="1">
    <source>
        <dbReference type="ARBA" id="ARBA00004141"/>
    </source>
</evidence>
<keyword evidence="13" id="KW-1185">Reference proteome</keyword>
<feature type="transmembrane region" description="Helical" evidence="9">
    <location>
        <begin position="524"/>
        <end position="546"/>
    </location>
</feature>
<dbReference type="Gene3D" id="1.20.1250.20">
    <property type="entry name" value="MFS general substrate transporter like domains"/>
    <property type="match status" value="2"/>
</dbReference>
<dbReference type="InterPro" id="IPR003582">
    <property type="entry name" value="ShKT_dom"/>
</dbReference>
<keyword evidence="4" id="KW-0571">Peptide transport</keyword>
<dbReference type="AlphaFoldDB" id="A0A2A2KT43"/>
<keyword evidence="4" id="KW-0813">Transport</keyword>
<feature type="transmembrane region" description="Helical" evidence="9">
    <location>
        <begin position="553"/>
        <end position="575"/>
    </location>
</feature>
<dbReference type="InterPro" id="IPR000109">
    <property type="entry name" value="POT_fam"/>
</dbReference>
<dbReference type="PROSITE" id="PS50829">
    <property type="entry name" value="GYF"/>
    <property type="match status" value="1"/>
</dbReference>
<evidence type="ECO:0000256" key="5">
    <source>
        <dbReference type="ARBA" id="ARBA00022989"/>
    </source>
</evidence>
<dbReference type="STRING" id="2018661.A0A2A2KT43"/>
<dbReference type="Gene3D" id="3.30.1490.40">
    <property type="match status" value="1"/>
</dbReference>
<feature type="disulfide bond" evidence="7">
    <location>
        <begin position="793"/>
        <end position="811"/>
    </location>
</feature>
<feature type="region of interest" description="Disordered" evidence="8">
    <location>
        <begin position="1"/>
        <end position="20"/>
    </location>
</feature>
<feature type="domain" description="GYF" evidence="10">
    <location>
        <begin position="838"/>
        <end position="889"/>
    </location>
</feature>
<feature type="transmembrane region" description="Helical" evidence="9">
    <location>
        <begin position="74"/>
        <end position="96"/>
    </location>
</feature>
<dbReference type="SMART" id="SM00444">
    <property type="entry name" value="GYF"/>
    <property type="match status" value="1"/>
</dbReference>
<feature type="transmembrane region" description="Helical" evidence="9">
    <location>
        <begin position="252"/>
        <end position="274"/>
    </location>
</feature>
<keyword evidence="3 9" id="KW-0812">Transmembrane</keyword>
<feature type="disulfide bond" evidence="7">
    <location>
        <begin position="802"/>
        <end position="815"/>
    </location>
</feature>
<evidence type="ECO:0000256" key="3">
    <source>
        <dbReference type="ARBA" id="ARBA00022692"/>
    </source>
</evidence>
<dbReference type="Pfam" id="PF00854">
    <property type="entry name" value="PTR2"/>
    <property type="match status" value="2"/>
</dbReference>
<evidence type="ECO:0000256" key="9">
    <source>
        <dbReference type="SAM" id="Phobius"/>
    </source>
</evidence>
<feature type="region of interest" description="Disordered" evidence="8">
    <location>
        <begin position="964"/>
        <end position="1029"/>
    </location>
</feature>
<feature type="transmembrane region" description="Helical" evidence="9">
    <location>
        <begin position="220"/>
        <end position="240"/>
    </location>
</feature>
<proteinExistence type="inferred from homology"/>
<dbReference type="GO" id="GO:0022857">
    <property type="term" value="F:transmembrane transporter activity"/>
    <property type="evidence" value="ECO:0007669"/>
    <property type="project" value="InterPro"/>
</dbReference>
<comment type="subcellular location">
    <subcellularLocation>
        <location evidence="1">Membrane</location>
        <topology evidence="1">Multi-pass membrane protein</topology>
    </subcellularLocation>
</comment>
<reference evidence="12 13" key="1">
    <citation type="journal article" date="2017" name="Curr. Biol.">
        <title>Genome architecture and evolution of a unichromosomal asexual nematode.</title>
        <authorList>
            <person name="Fradin H."/>
            <person name="Zegar C."/>
            <person name="Gutwein M."/>
            <person name="Lucas J."/>
            <person name="Kovtun M."/>
            <person name="Corcoran D."/>
            <person name="Baugh L.R."/>
            <person name="Kiontke K."/>
            <person name="Gunsalus K."/>
            <person name="Fitch D.H."/>
            <person name="Piano F."/>
        </authorList>
    </citation>
    <scope>NUCLEOTIDE SEQUENCE [LARGE SCALE GENOMIC DNA]</scope>
    <source>
        <strain evidence="12">PF1309</strain>
    </source>
</reference>
<protein>
    <recommendedName>
        <fullName evidence="14">ShKT domain-containing protein</fullName>
    </recommendedName>
</protein>
<evidence type="ECO:0000256" key="6">
    <source>
        <dbReference type="ARBA" id="ARBA00023136"/>
    </source>
</evidence>
<dbReference type="SUPFAM" id="SSF55277">
    <property type="entry name" value="GYF domain"/>
    <property type="match status" value="1"/>
</dbReference>
<accession>A0A2A2KT43</accession>
<dbReference type="Proteomes" id="UP000218231">
    <property type="component" value="Unassembled WGS sequence"/>
</dbReference>
<dbReference type="SMART" id="SM00254">
    <property type="entry name" value="ShKT"/>
    <property type="match status" value="3"/>
</dbReference>
<feature type="transmembrane region" description="Helical" evidence="9">
    <location>
        <begin position="33"/>
        <end position="54"/>
    </location>
</feature>
<evidence type="ECO:0000313" key="13">
    <source>
        <dbReference type="Proteomes" id="UP000218231"/>
    </source>
</evidence>
<feature type="domain" description="ShKT" evidence="11">
    <location>
        <begin position="785"/>
        <end position="818"/>
    </location>
</feature>
<dbReference type="InterPro" id="IPR003169">
    <property type="entry name" value="GYF"/>
</dbReference>
<gene>
    <name evidence="12" type="ORF">WR25_12874</name>
</gene>
<sequence>MEDSDENLVRHHKRDPNIDDPEPTFKPHYLKMISMYFSIFYFSINAGSTISTFITPEFRAIPCMGVDSCYPLAFGVPAALMAVATVVFMLGSFWYIKNPPKENIIARVAGTICRAIGNKITSKQKTPHWLDHALDKHCCEHSPRCQALAVKGKKIGEKCAERKFVDEVKTLVRVVVMMLPVPMFWALYDQQGSTWVIQAVAMDAQITSGFALLPDQMGTLNAILILAFIPIFQIVIYPTVEWCGIRTTSLRRMAAGGMLAAAAFAICGFVQLAVNQTLPDVPANNEAYLTVINYHNDCSFDITATYNGRSIDRFVNVSSSLIDDKVSKSYELFRFKDASSFTPIINFKTKTGDCSSFTADFTKISNDALLGGKSYYLALTPLGWFYSSTAWDKPTEGEGQFAVGLFYLMKYKDGYDRPIYNYTGQSKQFEKAVTYDMNDIKPGTYQLYFIHFMVPYDDNRRPTADETDGFKLIHHQIVPPNHVSILWQIPQYVVITAGEILFSITGLEFSYSEAAPSMKSVVQAIWLFTVAIGDLIIIIITVLDLFSNLAIQMFVFAGLMVLVIGVFALMAIFYYDYANFEDSEGSETVSSSDMTEIETSKRKLDDWASCFDSPHMPCDNSTKHLCSEVLSDFCPALCRICNPPKNRIPKVIRTKIMQFKSTTETPESPIQEIRSTHITSDIDNEMFSTNNSGVLNQIKMAIKSYELEHNRPGLQRAPPRKTNSYKKIETYLEPNRNIADIVSLLGCRDDPLVCDSITDEICLSRPGYYMTICPVRCKSCNGLQCYDSLKMNCSHVRKLFACNHPLAKEYCPRSCQLCKKTAILKLTSECRDELQNCEQLAMGKQCKHPYRGPFTERQMVQWYESGYFSDNLELEVFEIAERLTLLSLKTRNGIMSPFKWLEQPGCRNRMPVNVRSAGTQTYTTTILRTNEVTQTNFYQPSAGVQTDMKLVGVPAPLIFPLKPPGLDNKPLTQASKTPSHNSNPAPSLSHLPYSQRSAIPVQSRSDDLTSQSPVYPDSSKNREKQSSTYSGEFLPVVNSESSGACSSTSSDLISAFVPFMFGHTNFKPAALLKGPAFEKAVRKLRAEFIGMTQEHRERLYKKLEELGIPPKMTCRLCKRALSNYYDYMNHTLSDKHHVAVREANRSFIDQDYATLQNAIRRTAGHDWIEPVNLGKDLNFLSF</sequence>
<dbReference type="InterPro" id="IPR035445">
    <property type="entry name" value="GYF-like_dom_sf"/>
</dbReference>
<evidence type="ECO:0000256" key="8">
    <source>
        <dbReference type="SAM" id="MobiDB-lite"/>
    </source>
</evidence>
<evidence type="ECO:0000259" key="11">
    <source>
        <dbReference type="PROSITE" id="PS51670"/>
    </source>
</evidence>
<evidence type="ECO:0000313" key="12">
    <source>
        <dbReference type="EMBL" id="PAV77094.1"/>
    </source>
</evidence>
<organism evidence="12 13">
    <name type="scientific">Diploscapter pachys</name>
    <dbReference type="NCBI Taxonomy" id="2018661"/>
    <lineage>
        <taxon>Eukaryota</taxon>
        <taxon>Metazoa</taxon>
        <taxon>Ecdysozoa</taxon>
        <taxon>Nematoda</taxon>
        <taxon>Chromadorea</taxon>
        <taxon>Rhabditida</taxon>
        <taxon>Rhabditina</taxon>
        <taxon>Rhabditomorpha</taxon>
        <taxon>Rhabditoidea</taxon>
        <taxon>Rhabditidae</taxon>
        <taxon>Diploscapter</taxon>
    </lineage>
</organism>
<keyword evidence="7" id="KW-1015">Disulfide bond</keyword>
<dbReference type="PROSITE" id="PS00028">
    <property type="entry name" value="ZINC_FINGER_C2H2_1"/>
    <property type="match status" value="1"/>
</dbReference>
<name>A0A2A2KT43_9BILA</name>